<comment type="caution">
    <text evidence="3">The sequence shown here is derived from an EMBL/GenBank/DDBJ whole genome shotgun (WGS) entry which is preliminary data.</text>
</comment>
<dbReference type="STRING" id="2018661.A0A2A2L8T6"/>
<dbReference type="Pfam" id="PF13901">
    <property type="entry name" value="RH_dom"/>
    <property type="match status" value="1"/>
</dbReference>
<evidence type="ECO:0000313" key="3">
    <source>
        <dbReference type="EMBL" id="PAV82681.1"/>
    </source>
</evidence>
<proteinExistence type="predicted"/>
<feature type="region of interest" description="Disordered" evidence="1">
    <location>
        <begin position="1"/>
        <end position="31"/>
    </location>
</feature>
<sequence length="561" mass="64158">MLSSNKSPKKLKDNETGDNDEVQVDKLSFTSLSSSNTEEELVMSTYQSAPSSPVPAINNDLVLECETKENSVYSFLPRECSSSIIGSTISLASLEPTPFDIEELGSPSMWYPTADAAELPDLSKRHMEWEQMLPKFKRLCKLDEKISADVGKCNRLIYATQLSICAMEEARWYNEMSKDPELSRLIHSLNRDFPLAMNAERIDRNSLEPNFLQNFDLPAHVADNSVFYTNRDEEVLSAQEGVDELRIHKAKEVSCKQTIDSVLDRFQMLDPLRDDATRESLNKLRSMDDTIFERHGSLQLGESQRENWIFELLKNENPRILVLEQDYRCAECGIKIEKAMWKRMRLCEYYGKMYCQICHRGSKSTIPSKILHQWNFSEYPVSDRAFRFLTEAKDQPVIHIGTLAPQLISKIRVLKHAVLLRKKIAILWEFIDSCPLAEETVTKNGNLQTMFVSLAKHLIMEIDLFSLSDLQSVYNKDMATLLEPIVYYGKCHIETCQEIQISRNAFVVFRPAFCVPTDLMPCSPTNWRNPANVPIAPRSHMPNAPKNSPRNAPVKANLSLQ</sequence>
<dbReference type="SMART" id="SM01175">
    <property type="entry name" value="DUF4206"/>
    <property type="match status" value="1"/>
</dbReference>
<dbReference type="GO" id="GO:1901981">
    <property type="term" value="F:phosphatidylinositol phosphate binding"/>
    <property type="evidence" value="ECO:0007669"/>
    <property type="project" value="TreeGrafter"/>
</dbReference>
<accession>A0A2A2L8T6</accession>
<protein>
    <recommendedName>
        <fullName evidence="2">Rubicon Homology domain-containing protein</fullName>
    </recommendedName>
</protein>
<evidence type="ECO:0000259" key="2">
    <source>
        <dbReference type="SMART" id="SM01175"/>
    </source>
</evidence>
<dbReference type="OrthoDB" id="10067503at2759"/>
<dbReference type="PANTHER" id="PTHR45971:SF1">
    <property type="entry name" value="RUBICON, ISOFORM A"/>
    <property type="match status" value="1"/>
</dbReference>
<dbReference type="AlphaFoldDB" id="A0A2A2L8T6"/>
<name>A0A2A2L8T6_9BILA</name>
<feature type="region of interest" description="Disordered" evidence="1">
    <location>
        <begin position="533"/>
        <end position="561"/>
    </location>
</feature>
<keyword evidence="4" id="KW-1185">Reference proteome</keyword>
<reference evidence="3 4" key="1">
    <citation type="journal article" date="2017" name="Curr. Biol.">
        <title>Genome architecture and evolution of a unichromosomal asexual nematode.</title>
        <authorList>
            <person name="Fradin H."/>
            <person name="Zegar C."/>
            <person name="Gutwein M."/>
            <person name="Lucas J."/>
            <person name="Kovtun M."/>
            <person name="Corcoran D."/>
            <person name="Baugh L.R."/>
            <person name="Kiontke K."/>
            <person name="Gunsalus K."/>
            <person name="Fitch D.H."/>
            <person name="Piano F."/>
        </authorList>
    </citation>
    <scope>NUCLEOTIDE SEQUENCE [LARGE SCALE GENOMIC DNA]</scope>
    <source>
        <strain evidence="3">PF1309</strain>
    </source>
</reference>
<organism evidence="3 4">
    <name type="scientific">Diploscapter pachys</name>
    <dbReference type="NCBI Taxonomy" id="2018661"/>
    <lineage>
        <taxon>Eukaryota</taxon>
        <taxon>Metazoa</taxon>
        <taxon>Ecdysozoa</taxon>
        <taxon>Nematoda</taxon>
        <taxon>Chromadorea</taxon>
        <taxon>Rhabditida</taxon>
        <taxon>Rhabditina</taxon>
        <taxon>Rhabditomorpha</taxon>
        <taxon>Rhabditoidea</taxon>
        <taxon>Rhabditidae</taxon>
        <taxon>Diploscapter</taxon>
    </lineage>
</organism>
<gene>
    <name evidence="3" type="ORF">WR25_23487</name>
</gene>
<evidence type="ECO:0000256" key="1">
    <source>
        <dbReference type="SAM" id="MobiDB-lite"/>
    </source>
</evidence>
<evidence type="ECO:0000313" key="4">
    <source>
        <dbReference type="Proteomes" id="UP000218231"/>
    </source>
</evidence>
<feature type="domain" description="Rubicon Homology" evidence="2">
    <location>
        <begin position="345"/>
        <end position="541"/>
    </location>
</feature>
<dbReference type="InterPro" id="IPR025258">
    <property type="entry name" value="RH_dom"/>
</dbReference>
<dbReference type="EMBL" id="LIAE01007035">
    <property type="protein sequence ID" value="PAV82681.1"/>
    <property type="molecule type" value="Genomic_DNA"/>
</dbReference>
<dbReference type="InterPro" id="IPR052428">
    <property type="entry name" value="Autophagy_HostDef_Reg"/>
</dbReference>
<dbReference type="PANTHER" id="PTHR45971">
    <property type="entry name" value="PHOX (PX) DOMAIN-CONTAINING PROTEIN"/>
    <property type="match status" value="1"/>
</dbReference>
<dbReference type="Proteomes" id="UP000218231">
    <property type="component" value="Unassembled WGS sequence"/>
</dbReference>